<evidence type="ECO:0000256" key="2">
    <source>
        <dbReference type="ARBA" id="ARBA00023157"/>
    </source>
</evidence>
<dbReference type="Gene3D" id="2.60.40.10">
    <property type="entry name" value="Immunoglobulins"/>
    <property type="match status" value="3"/>
</dbReference>
<dbReference type="STRING" id="42514.ENSPNAP00000003107"/>
<dbReference type="PROSITE" id="PS50835">
    <property type="entry name" value="IG_LIKE"/>
    <property type="match status" value="3"/>
</dbReference>
<keyword evidence="6" id="KW-1185">Reference proteome</keyword>
<protein>
    <recommendedName>
        <fullName evidence="4">Ig-like domain-containing protein</fullName>
    </recommendedName>
</protein>
<name>A0A3B4BTX8_PYGNA</name>
<dbReference type="InterPro" id="IPR003599">
    <property type="entry name" value="Ig_sub"/>
</dbReference>
<accession>A0A3B4BTX8</accession>
<keyword evidence="1 3" id="KW-0732">Signal</keyword>
<dbReference type="SMART" id="SM00409">
    <property type="entry name" value="IG"/>
    <property type="match status" value="3"/>
</dbReference>
<dbReference type="InterPro" id="IPR050488">
    <property type="entry name" value="Ig_Fc_receptor"/>
</dbReference>
<keyword evidence="2" id="KW-1015">Disulfide bond</keyword>
<feature type="chain" id="PRO_5017346613" description="Ig-like domain-containing protein" evidence="3">
    <location>
        <begin position="31"/>
        <end position="318"/>
    </location>
</feature>
<dbReference type="SUPFAM" id="SSF48726">
    <property type="entry name" value="Immunoglobulin"/>
    <property type="match status" value="2"/>
</dbReference>
<organism evidence="5 6">
    <name type="scientific">Pygocentrus nattereri</name>
    <name type="common">Red-bellied piranha</name>
    <dbReference type="NCBI Taxonomy" id="42514"/>
    <lineage>
        <taxon>Eukaryota</taxon>
        <taxon>Metazoa</taxon>
        <taxon>Chordata</taxon>
        <taxon>Craniata</taxon>
        <taxon>Vertebrata</taxon>
        <taxon>Euteleostomi</taxon>
        <taxon>Actinopterygii</taxon>
        <taxon>Neopterygii</taxon>
        <taxon>Teleostei</taxon>
        <taxon>Ostariophysi</taxon>
        <taxon>Characiformes</taxon>
        <taxon>Characoidei</taxon>
        <taxon>Pygocentrus</taxon>
    </lineage>
</organism>
<dbReference type="GeneTree" id="ENSGT01050000244808"/>
<feature type="signal peptide" evidence="3">
    <location>
        <begin position="1"/>
        <end position="30"/>
    </location>
</feature>
<dbReference type="CDD" id="cd00096">
    <property type="entry name" value="Ig"/>
    <property type="match status" value="1"/>
</dbReference>
<evidence type="ECO:0000313" key="6">
    <source>
        <dbReference type="Proteomes" id="UP001501920"/>
    </source>
</evidence>
<reference evidence="5" key="3">
    <citation type="submission" date="2025-09" db="UniProtKB">
        <authorList>
            <consortium name="Ensembl"/>
        </authorList>
    </citation>
    <scope>IDENTIFICATION</scope>
</reference>
<dbReference type="GO" id="GO:0007166">
    <property type="term" value="P:cell surface receptor signaling pathway"/>
    <property type="evidence" value="ECO:0007669"/>
    <property type="project" value="TreeGrafter"/>
</dbReference>
<dbReference type="PANTHER" id="PTHR11481:SF64">
    <property type="entry name" value="FC RECEPTOR-LIKE PROTEIN 4"/>
    <property type="match status" value="1"/>
</dbReference>
<dbReference type="Ensembl" id="ENSPNAT00000009295.2">
    <property type="protein sequence ID" value="ENSPNAP00000003107.1"/>
    <property type="gene ID" value="ENSPNAG00000009487.2"/>
</dbReference>
<feature type="domain" description="Ig-like" evidence="4">
    <location>
        <begin position="125"/>
        <end position="200"/>
    </location>
</feature>
<dbReference type="PANTHER" id="PTHR11481">
    <property type="entry name" value="IMMUNOGLOBULIN FC RECEPTOR"/>
    <property type="match status" value="1"/>
</dbReference>
<feature type="domain" description="Ig-like" evidence="4">
    <location>
        <begin position="214"/>
        <end position="303"/>
    </location>
</feature>
<feature type="domain" description="Ig-like" evidence="4">
    <location>
        <begin position="33"/>
        <end position="105"/>
    </location>
</feature>
<sequence>MCIKSDVVLKTNTFFLFFVAILTLIANVKSEEPKPTPLPVRAKVKVSAGEARLFSGEDVQLSCSVPDQPEPKWTYHWFRDEESLGSWKVYHLQKSQVQQGGNYTCYGEKDIETWPYSAETLPSEPHTVYVDGGWALLRVPAEPLLIEETMTLTCRIRDEPILVEVLFYKDGIEIHKLKDKDLVLPKLTLKDKGNYWCRATWVQGFEYHSAQSLPVYVAVLDKLNTPVLEIEREEVVRGERVVLRCVTQLNIRDKDLSIDYYFLKDGSRLGPASPQESYLIPFIEEEDAGLYSCRVRVRALDLERLSEQVELKVRLDDV</sequence>
<dbReference type="Pfam" id="PF13895">
    <property type="entry name" value="Ig_2"/>
    <property type="match status" value="3"/>
</dbReference>
<proteinExistence type="predicted"/>
<reference evidence="5" key="2">
    <citation type="submission" date="2025-08" db="UniProtKB">
        <authorList>
            <consortium name="Ensembl"/>
        </authorList>
    </citation>
    <scope>IDENTIFICATION</scope>
</reference>
<dbReference type="Proteomes" id="UP001501920">
    <property type="component" value="Chromosome 19"/>
</dbReference>
<evidence type="ECO:0000256" key="1">
    <source>
        <dbReference type="ARBA" id="ARBA00022729"/>
    </source>
</evidence>
<evidence type="ECO:0000256" key="3">
    <source>
        <dbReference type="SAM" id="SignalP"/>
    </source>
</evidence>
<dbReference type="InterPro" id="IPR013783">
    <property type="entry name" value="Ig-like_fold"/>
</dbReference>
<dbReference type="AlphaFoldDB" id="A0A3B4BTX8"/>
<dbReference type="SMART" id="SM00408">
    <property type="entry name" value="IGc2"/>
    <property type="match status" value="3"/>
</dbReference>
<dbReference type="InterPro" id="IPR003598">
    <property type="entry name" value="Ig_sub2"/>
</dbReference>
<evidence type="ECO:0000259" key="4">
    <source>
        <dbReference type="PROSITE" id="PS50835"/>
    </source>
</evidence>
<evidence type="ECO:0000313" key="5">
    <source>
        <dbReference type="Ensembl" id="ENSPNAP00000003107.1"/>
    </source>
</evidence>
<reference evidence="5 6" key="1">
    <citation type="submission" date="2020-10" db="EMBL/GenBank/DDBJ databases">
        <title>Pygocentrus nattereri (red-bellied piranha) genome, fPygNat1, primary haplotype.</title>
        <authorList>
            <person name="Myers G."/>
            <person name="Meyer A."/>
            <person name="Karagic N."/>
            <person name="Pippel M."/>
            <person name="Winkler S."/>
            <person name="Tracey A."/>
            <person name="Wood J."/>
            <person name="Formenti G."/>
            <person name="Howe K."/>
            <person name="Fedrigo O."/>
            <person name="Jarvis E.D."/>
        </authorList>
    </citation>
    <scope>NUCLEOTIDE SEQUENCE [LARGE SCALE GENOMIC DNA]</scope>
</reference>
<dbReference type="GO" id="GO:0009897">
    <property type="term" value="C:external side of plasma membrane"/>
    <property type="evidence" value="ECO:0007669"/>
    <property type="project" value="TreeGrafter"/>
</dbReference>
<dbReference type="GO" id="GO:0004888">
    <property type="term" value="F:transmembrane signaling receptor activity"/>
    <property type="evidence" value="ECO:0007669"/>
    <property type="project" value="TreeGrafter"/>
</dbReference>
<dbReference type="OMA" id="VWFHILF"/>
<dbReference type="InterPro" id="IPR036179">
    <property type="entry name" value="Ig-like_dom_sf"/>
</dbReference>
<dbReference type="GO" id="GO:0006955">
    <property type="term" value="P:immune response"/>
    <property type="evidence" value="ECO:0007669"/>
    <property type="project" value="TreeGrafter"/>
</dbReference>
<dbReference type="InterPro" id="IPR007110">
    <property type="entry name" value="Ig-like_dom"/>
</dbReference>